<dbReference type="Proteomes" id="UP000027590">
    <property type="component" value="Unassembled WGS sequence"/>
</dbReference>
<gene>
    <name evidence="1" type="ORF">SACS_0766</name>
</gene>
<accession>A0A7U7G5F1</accession>
<name>A0A7U7G5F1_9PROT</name>
<comment type="caution">
    <text evidence="1">The sequence shown here is derived from an EMBL/GenBank/DDBJ whole genome shotgun (WGS) entry which is preliminary data.</text>
</comment>
<evidence type="ECO:0000313" key="1">
    <source>
        <dbReference type="EMBL" id="CDG33504.1"/>
    </source>
</evidence>
<protein>
    <submittedName>
        <fullName evidence="1">Uncharacterized protein</fullName>
    </submittedName>
</protein>
<reference evidence="1 2" key="1">
    <citation type="journal article" date="2014" name="Genome Biol. Evol.">
        <title>Acetic acid bacteria genomes reveal functional traits for adaptation to life in insect guts.</title>
        <authorList>
            <person name="Chouaia B."/>
            <person name="Gaiarsa S."/>
            <person name="Crotti E."/>
            <person name="Comandatore F."/>
            <person name="Degli Esposti M."/>
            <person name="Ricci I."/>
            <person name="Alma A."/>
            <person name="Favia G."/>
            <person name="Bandi C."/>
            <person name="Daffonchio D."/>
        </authorList>
    </citation>
    <scope>NUCLEOTIDE SEQUENCE [LARGE SCALE GENOMIC DNA]</scope>
    <source>
        <strain evidence="2">AM169</strain>
    </source>
</reference>
<sequence>MPKWHTACGTEAEDSTGLGLLATGVHAFSIAPPVPCIATDVEVRALVHIGNALDDMGMTIVAVMPVQEVAASDQTA</sequence>
<dbReference type="AlphaFoldDB" id="A0A7U7G5F1"/>
<reference evidence="1 2" key="2">
    <citation type="journal article" date="2014" name="PLoS ONE">
        <title>Evolution of mitochondria reconstructed from the energy metabolism of living bacteria.</title>
        <authorList>
            <person name="Degli Esposti M."/>
            <person name="Chouaia B."/>
            <person name="Comandatore F."/>
            <person name="Crotti E."/>
            <person name="Sassera D."/>
            <person name="Lievens P.M."/>
            <person name="Daffonchio D."/>
            <person name="Bandi C."/>
        </authorList>
    </citation>
    <scope>NUCLEOTIDE SEQUENCE [LARGE SCALE GENOMIC DNA]</scope>
    <source>
        <strain evidence="2">AM169</strain>
    </source>
</reference>
<dbReference type="EMBL" id="CBLY010000004">
    <property type="protein sequence ID" value="CDG33504.1"/>
    <property type="molecule type" value="Genomic_DNA"/>
</dbReference>
<proteinExistence type="predicted"/>
<organism evidence="1 2">
    <name type="scientific">Parasaccharibacter apium</name>
    <dbReference type="NCBI Taxonomy" id="1510841"/>
    <lineage>
        <taxon>Bacteria</taxon>
        <taxon>Pseudomonadati</taxon>
        <taxon>Pseudomonadota</taxon>
        <taxon>Alphaproteobacteria</taxon>
        <taxon>Acetobacterales</taxon>
        <taxon>Acetobacteraceae</taxon>
        <taxon>Parasaccharibacter</taxon>
    </lineage>
</organism>
<evidence type="ECO:0000313" key="2">
    <source>
        <dbReference type="Proteomes" id="UP000027590"/>
    </source>
</evidence>